<sequence length="192" mass="21168">MNKKKSFGYVWWWLKRNRCGVSAMNSEIKSGGGMVGGGECVGGGGCKTRGNSRSMLVYSETQSLRISCDGFTLGTYQETLMPMWLSSSMLVYDLDGGYCRFTIYVTSSLLTASGSSLVNRSSLGVLILGHIMCTTSKRDVGLARSLNYLSLKEHIQPQKPYVSMQLEYSCSSILLNFLSLQSWIGFQLELAL</sequence>
<dbReference type="AlphaFoldDB" id="A0AAD6PNR7"/>
<keyword evidence="2" id="KW-1185">Reference proteome</keyword>
<proteinExistence type="predicted"/>
<evidence type="ECO:0000313" key="1">
    <source>
        <dbReference type="EMBL" id="KAJ6952030.1"/>
    </source>
</evidence>
<dbReference type="EMBL" id="JAQIZT010000019">
    <property type="protein sequence ID" value="KAJ6952030.1"/>
    <property type="molecule type" value="Genomic_DNA"/>
</dbReference>
<comment type="caution">
    <text evidence="1">The sequence shown here is derived from an EMBL/GenBank/DDBJ whole genome shotgun (WGS) entry which is preliminary data.</text>
</comment>
<protein>
    <submittedName>
        <fullName evidence="1">Uncharacterized protein</fullName>
    </submittedName>
</protein>
<evidence type="ECO:0000313" key="2">
    <source>
        <dbReference type="Proteomes" id="UP001164929"/>
    </source>
</evidence>
<name>A0AAD6PNR7_9ROSI</name>
<organism evidence="1 2">
    <name type="scientific">Populus alba x Populus x berolinensis</name>
    <dbReference type="NCBI Taxonomy" id="444605"/>
    <lineage>
        <taxon>Eukaryota</taxon>
        <taxon>Viridiplantae</taxon>
        <taxon>Streptophyta</taxon>
        <taxon>Embryophyta</taxon>
        <taxon>Tracheophyta</taxon>
        <taxon>Spermatophyta</taxon>
        <taxon>Magnoliopsida</taxon>
        <taxon>eudicotyledons</taxon>
        <taxon>Gunneridae</taxon>
        <taxon>Pentapetalae</taxon>
        <taxon>rosids</taxon>
        <taxon>fabids</taxon>
        <taxon>Malpighiales</taxon>
        <taxon>Salicaceae</taxon>
        <taxon>Saliceae</taxon>
        <taxon>Populus</taxon>
    </lineage>
</organism>
<gene>
    <name evidence="1" type="ORF">NC653_041246</name>
</gene>
<reference evidence="1" key="1">
    <citation type="journal article" date="2023" name="Mol. Ecol. Resour.">
        <title>Chromosome-level genome assembly of a triploid poplar Populus alba 'Berolinensis'.</title>
        <authorList>
            <person name="Chen S."/>
            <person name="Yu Y."/>
            <person name="Wang X."/>
            <person name="Wang S."/>
            <person name="Zhang T."/>
            <person name="Zhou Y."/>
            <person name="He R."/>
            <person name="Meng N."/>
            <person name="Wang Y."/>
            <person name="Liu W."/>
            <person name="Liu Z."/>
            <person name="Liu J."/>
            <person name="Guo Q."/>
            <person name="Huang H."/>
            <person name="Sederoff R.R."/>
            <person name="Wang G."/>
            <person name="Qu G."/>
            <person name="Chen S."/>
        </authorList>
    </citation>
    <scope>NUCLEOTIDE SEQUENCE</scope>
    <source>
        <strain evidence="1">SC-2020</strain>
    </source>
</reference>
<dbReference type="Proteomes" id="UP001164929">
    <property type="component" value="Chromosome 19"/>
</dbReference>
<accession>A0AAD6PNR7</accession>